<feature type="domain" description="Glycosyl transferase family 1" evidence="1">
    <location>
        <begin position="20"/>
        <end position="184"/>
    </location>
</feature>
<protein>
    <recommendedName>
        <fullName evidence="1">Glycosyl transferase family 1 domain-containing protein</fullName>
    </recommendedName>
</protein>
<dbReference type="Pfam" id="PF00534">
    <property type="entry name" value="Glycos_transf_1"/>
    <property type="match status" value="1"/>
</dbReference>
<dbReference type="InterPro" id="IPR001296">
    <property type="entry name" value="Glyco_trans_1"/>
</dbReference>
<reference evidence="2" key="1">
    <citation type="submission" date="2018-06" db="EMBL/GenBank/DDBJ databases">
        <authorList>
            <person name="Zhirakovskaya E."/>
        </authorList>
    </citation>
    <scope>NUCLEOTIDE SEQUENCE</scope>
</reference>
<feature type="non-terminal residue" evidence="2">
    <location>
        <position position="1"/>
    </location>
</feature>
<evidence type="ECO:0000259" key="1">
    <source>
        <dbReference type="Pfam" id="PF00534"/>
    </source>
</evidence>
<dbReference type="Gene3D" id="3.40.50.2000">
    <property type="entry name" value="Glycogen Phosphorylase B"/>
    <property type="match status" value="1"/>
</dbReference>
<accession>A0A3B1BR06</accession>
<dbReference type="PANTHER" id="PTHR12526">
    <property type="entry name" value="GLYCOSYLTRANSFERASE"/>
    <property type="match status" value="1"/>
</dbReference>
<organism evidence="2">
    <name type="scientific">hydrothermal vent metagenome</name>
    <dbReference type="NCBI Taxonomy" id="652676"/>
    <lineage>
        <taxon>unclassified sequences</taxon>
        <taxon>metagenomes</taxon>
        <taxon>ecological metagenomes</taxon>
    </lineage>
</organism>
<dbReference type="SUPFAM" id="SSF53756">
    <property type="entry name" value="UDP-Glycosyltransferase/glycogen phosphorylase"/>
    <property type="match status" value="1"/>
</dbReference>
<name>A0A3B1BR06_9ZZZZ</name>
<sequence length="206" mass="22800">EDIPPPLAPPPDGVTCNSLREEYKIACDAPVVLYTGNLEKYQGIGLVMDSASLIVESEPAVRFLIVGGSSEDVKRYRGVAESIGLADNFVFTGSKPMEFMPVFMEMADILLSPRLEGTNTPLKIYTYLSSGKAIVATNLPTHTQVLTKNVAILTKPEKMEYANGVLLLLRDRVLRGKLSENGRNLVKQKYNFNIFKSKLDLAYRKV</sequence>
<dbReference type="EMBL" id="UOGC01000041">
    <property type="protein sequence ID" value="VAX16991.1"/>
    <property type="molecule type" value="Genomic_DNA"/>
</dbReference>
<dbReference type="GO" id="GO:0016757">
    <property type="term" value="F:glycosyltransferase activity"/>
    <property type="evidence" value="ECO:0007669"/>
    <property type="project" value="InterPro"/>
</dbReference>
<gene>
    <name evidence="2" type="ORF">MNBD_NITROSPINAE01-32</name>
</gene>
<proteinExistence type="predicted"/>
<dbReference type="AlphaFoldDB" id="A0A3B1BR06"/>
<dbReference type="PANTHER" id="PTHR12526:SF622">
    <property type="entry name" value="GLYCOSYLTRANSFERASE (GROUP I)"/>
    <property type="match status" value="1"/>
</dbReference>
<evidence type="ECO:0000313" key="2">
    <source>
        <dbReference type="EMBL" id="VAX16991.1"/>
    </source>
</evidence>